<dbReference type="InterPro" id="IPR036291">
    <property type="entry name" value="NAD(P)-bd_dom_sf"/>
</dbReference>
<dbReference type="EMBL" id="JAGMUX010000013">
    <property type="protein sequence ID" value="KAH7240770.1"/>
    <property type="molecule type" value="Genomic_DNA"/>
</dbReference>
<keyword evidence="2" id="KW-0521">NADP</keyword>
<dbReference type="PANTHER" id="PTHR42748">
    <property type="entry name" value="NITROGEN METABOLITE REPRESSION PROTEIN NMRA FAMILY MEMBER"/>
    <property type="match status" value="1"/>
</dbReference>
<sequence length="322" mass="36652">MAQQKKTVVVIGSTGLQGGSVVRTLAKSKDRYTIRGLTRNVSSPKAEALKKLGIEMHQADVDDPDSLRRVFEDAQIIFAMTDFWQHMSATKEEEQGKRIMDIAADLPHLEQIIWASLPDANTISNGKYPHVYHWQSKAAVSEYIQTEKPALWKKTTAVLFPNYFENCLTQPRTYLPIKQDDGTYMRSFVLPETTPLPNVAISDTGNLVQYILDHPEECREKIIAFFSEAISEGDKIESMASAYGIDIRYNELSSEEFQSMLRSKMDETCALDFTEQLLIFRDFGMIYARPEFIQASELPGLELMKWKDFMAANNLAEYMTSN</sequence>
<dbReference type="Pfam" id="PF05368">
    <property type="entry name" value="NmrA"/>
    <property type="match status" value="1"/>
</dbReference>
<dbReference type="OrthoDB" id="300709at2759"/>
<accession>A0A9P9GLK0</accession>
<comment type="similarity">
    <text evidence="1">Belongs to the NmrA-type oxidoreductase family.</text>
</comment>
<dbReference type="Proteomes" id="UP000720189">
    <property type="component" value="Unassembled WGS sequence"/>
</dbReference>
<dbReference type="CDD" id="cd05251">
    <property type="entry name" value="NmrA_like_SDR_a"/>
    <property type="match status" value="1"/>
</dbReference>
<dbReference type="SUPFAM" id="SSF51735">
    <property type="entry name" value="NAD(P)-binding Rossmann-fold domains"/>
    <property type="match status" value="1"/>
</dbReference>
<dbReference type="InterPro" id="IPR008030">
    <property type="entry name" value="NmrA-like"/>
</dbReference>
<dbReference type="Gene3D" id="3.40.50.720">
    <property type="entry name" value="NAD(P)-binding Rossmann-like Domain"/>
    <property type="match status" value="1"/>
</dbReference>
<protein>
    <recommendedName>
        <fullName evidence="3">NmrA-like domain-containing protein</fullName>
    </recommendedName>
</protein>
<dbReference type="PANTHER" id="PTHR42748:SF31">
    <property type="entry name" value="NMRA-LIKE DOMAIN-CONTAINING PROTEIN-RELATED"/>
    <property type="match status" value="1"/>
</dbReference>
<feature type="domain" description="NmrA-like" evidence="3">
    <location>
        <begin position="4"/>
        <end position="287"/>
    </location>
</feature>
<name>A0A9P9GLK0_FUSRE</name>
<dbReference type="GeneID" id="70227708"/>
<dbReference type="GO" id="GO:0005634">
    <property type="term" value="C:nucleus"/>
    <property type="evidence" value="ECO:0007669"/>
    <property type="project" value="TreeGrafter"/>
</dbReference>
<evidence type="ECO:0000313" key="5">
    <source>
        <dbReference type="Proteomes" id="UP000720189"/>
    </source>
</evidence>
<comment type="caution">
    <text evidence="4">The sequence shown here is derived from an EMBL/GenBank/DDBJ whole genome shotgun (WGS) entry which is preliminary data.</text>
</comment>
<dbReference type="AlphaFoldDB" id="A0A9P9GLK0"/>
<keyword evidence="5" id="KW-1185">Reference proteome</keyword>
<dbReference type="Gene3D" id="3.90.25.10">
    <property type="entry name" value="UDP-galactose 4-epimerase, domain 1"/>
    <property type="match status" value="1"/>
</dbReference>
<reference evidence="4" key="1">
    <citation type="journal article" date="2021" name="Nat. Commun.">
        <title>Genetic determinants of endophytism in the Arabidopsis root mycobiome.</title>
        <authorList>
            <person name="Mesny F."/>
            <person name="Miyauchi S."/>
            <person name="Thiergart T."/>
            <person name="Pickel B."/>
            <person name="Atanasova L."/>
            <person name="Karlsson M."/>
            <person name="Huettel B."/>
            <person name="Barry K.W."/>
            <person name="Haridas S."/>
            <person name="Chen C."/>
            <person name="Bauer D."/>
            <person name="Andreopoulos W."/>
            <person name="Pangilinan J."/>
            <person name="LaButti K."/>
            <person name="Riley R."/>
            <person name="Lipzen A."/>
            <person name="Clum A."/>
            <person name="Drula E."/>
            <person name="Henrissat B."/>
            <person name="Kohler A."/>
            <person name="Grigoriev I.V."/>
            <person name="Martin F.M."/>
            <person name="Hacquard S."/>
        </authorList>
    </citation>
    <scope>NUCLEOTIDE SEQUENCE</scope>
    <source>
        <strain evidence="4">MPI-CAGE-AT-0023</strain>
    </source>
</reference>
<proteinExistence type="inferred from homology"/>
<evidence type="ECO:0000256" key="2">
    <source>
        <dbReference type="ARBA" id="ARBA00022857"/>
    </source>
</evidence>
<evidence type="ECO:0000256" key="1">
    <source>
        <dbReference type="ARBA" id="ARBA00006328"/>
    </source>
</evidence>
<organism evidence="4 5">
    <name type="scientific">Fusarium redolens</name>
    <dbReference type="NCBI Taxonomy" id="48865"/>
    <lineage>
        <taxon>Eukaryota</taxon>
        <taxon>Fungi</taxon>
        <taxon>Dikarya</taxon>
        <taxon>Ascomycota</taxon>
        <taxon>Pezizomycotina</taxon>
        <taxon>Sordariomycetes</taxon>
        <taxon>Hypocreomycetidae</taxon>
        <taxon>Hypocreales</taxon>
        <taxon>Nectriaceae</taxon>
        <taxon>Fusarium</taxon>
        <taxon>Fusarium redolens species complex</taxon>
    </lineage>
</organism>
<dbReference type="InterPro" id="IPR051164">
    <property type="entry name" value="NmrA-like_oxidored"/>
</dbReference>
<evidence type="ECO:0000313" key="4">
    <source>
        <dbReference type="EMBL" id="KAH7240770.1"/>
    </source>
</evidence>
<evidence type="ECO:0000259" key="3">
    <source>
        <dbReference type="Pfam" id="PF05368"/>
    </source>
</evidence>
<dbReference type="RefSeq" id="XP_046046284.1">
    <property type="nucleotide sequence ID" value="XM_046197754.1"/>
</dbReference>
<gene>
    <name evidence="4" type="ORF">BKA55DRAFT_665597</name>
</gene>